<dbReference type="GO" id="GO:0005759">
    <property type="term" value="C:mitochondrial matrix"/>
    <property type="evidence" value="ECO:0007669"/>
    <property type="project" value="TreeGrafter"/>
</dbReference>
<dbReference type="InterPro" id="IPR027417">
    <property type="entry name" value="P-loop_NTPase"/>
</dbReference>
<dbReference type="InterPro" id="IPR006073">
    <property type="entry name" value="GTP-bd"/>
</dbReference>
<keyword evidence="4" id="KW-1185">Reference proteome</keyword>
<keyword evidence="1" id="KW-1133">Transmembrane helix</keyword>
<proteinExistence type="predicted"/>
<evidence type="ECO:0000256" key="1">
    <source>
        <dbReference type="SAM" id="Phobius"/>
    </source>
</evidence>
<dbReference type="InterPro" id="IPR005662">
    <property type="entry name" value="GTPase_Era-like"/>
</dbReference>
<sequence length="210" mass="23355">MYDPRLPPRSRRTMSLRELEGPVVGLSLFSNVPGQSSEGVLRLVAGARNGEVHLWEPRMFKEPVASFNACDATKGRKLTCMEVHTHGQVAVIGPPNVGKSLLTNRLIKAGVAAVSCQMDTTQRNQTAILTEGTTQLVLVDSPGTVGIRHAREVVKNPDSRILSGLCLIYSGPFWICLFALALYADFRSLPTILFRIFKCFFCFLFFYYRN</sequence>
<organism evidence="5">
    <name type="scientific">Gongylonema pulchrum</name>
    <dbReference type="NCBI Taxonomy" id="637853"/>
    <lineage>
        <taxon>Eukaryota</taxon>
        <taxon>Metazoa</taxon>
        <taxon>Ecdysozoa</taxon>
        <taxon>Nematoda</taxon>
        <taxon>Chromadorea</taxon>
        <taxon>Rhabditida</taxon>
        <taxon>Spirurina</taxon>
        <taxon>Spiruromorpha</taxon>
        <taxon>Spiruroidea</taxon>
        <taxon>Gongylonematidae</taxon>
        <taxon>Gongylonema</taxon>
    </lineage>
</organism>
<keyword evidence="1" id="KW-0812">Transmembrane</keyword>
<dbReference type="PANTHER" id="PTHR42698:SF1">
    <property type="entry name" value="GTPASE ERA, MITOCHONDRIAL"/>
    <property type="match status" value="1"/>
</dbReference>
<dbReference type="GO" id="GO:0005525">
    <property type="term" value="F:GTP binding"/>
    <property type="evidence" value="ECO:0007669"/>
    <property type="project" value="InterPro"/>
</dbReference>
<feature type="transmembrane region" description="Helical" evidence="1">
    <location>
        <begin position="189"/>
        <end position="208"/>
    </location>
</feature>
<dbReference type="GO" id="GO:0000028">
    <property type="term" value="P:ribosomal small subunit assembly"/>
    <property type="evidence" value="ECO:0007669"/>
    <property type="project" value="TreeGrafter"/>
</dbReference>
<accession>A0A183DSW2</accession>
<evidence type="ECO:0000313" key="4">
    <source>
        <dbReference type="Proteomes" id="UP000271098"/>
    </source>
</evidence>
<reference evidence="5" key="1">
    <citation type="submission" date="2016-06" db="UniProtKB">
        <authorList>
            <consortium name="WormBaseParasite"/>
        </authorList>
    </citation>
    <scope>IDENTIFICATION</scope>
</reference>
<feature type="domain" description="G" evidence="2">
    <location>
        <begin position="88"/>
        <end position="146"/>
    </location>
</feature>
<dbReference type="Proteomes" id="UP000271098">
    <property type="component" value="Unassembled WGS sequence"/>
</dbReference>
<evidence type="ECO:0000313" key="5">
    <source>
        <dbReference type="WBParaSite" id="GPUH_0001181701-mRNA-1"/>
    </source>
</evidence>
<protein>
    <submittedName>
        <fullName evidence="5">G domain-containing protein</fullName>
    </submittedName>
</protein>
<dbReference type="GO" id="GO:0043024">
    <property type="term" value="F:ribosomal small subunit binding"/>
    <property type="evidence" value="ECO:0007669"/>
    <property type="project" value="TreeGrafter"/>
</dbReference>
<dbReference type="WBParaSite" id="GPUH_0001181701-mRNA-1">
    <property type="protein sequence ID" value="GPUH_0001181701-mRNA-1"/>
    <property type="gene ID" value="GPUH_0001181701"/>
</dbReference>
<gene>
    <name evidence="3" type="ORF">GPUH_LOCUS11803</name>
</gene>
<evidence type="ECO:0000313" key="3">
    <source>
        <dbReference type="EMBL" id="VDN19281.1"/>
    </source>
</evidence>
<dbReference type="EMBL" id="UYRT01078816">
    <property type="protein sequence ID" value="VDN19281.1"/>
    <property type="molecule type" value="Genomic_DNA"/>
</dbReference>
<dbReference type="GO" id="GO:0019843">
    <property type="term" value="F:rRNA binding"/>
    <property type="evidence" value="ECO:0007669"/>
    <property type="project" value="TreeGrafter"/>
</dbReference>
<name>A0A183DSW2_9BILA</name>
<dbReference type="AlphaFoldDB" id="A0A183DSW2"/>
<dbReference type="PANTHER" id="PTHR42698">
    <property type="entry name" value="GTPASE ERA"/>
    <property type="match status" value="1"/>
</dbReference>
<keyword evidence="1" id="KW-0472">Membrane</keyword>
<reference evidence="3 4" key="2">
    <citation type="submission" date="2018-11" db="EMBL/GenBank/DDBJ databases">
        <authorList>
            <consortium name="Pathogen Informatics"/>
        </authorList>
    </citation>
    <scope>NUCLEOTIDE SEQUENCE [LARGE SCALE GENOMIC DNA]</scope>
</reference>
<dbReference type="SUPFAM" id="SSF52540">
    <property type="entry name" value="P-loop containing nucleoside triphosphate hydrolases"/>
    <property type="match status" value="1"/>
</dbReference>
<evidence type="ECO:0000259" key="2">
    <source>
        <dbReference type="Pfam" id="PF01926"/>
    </source>
</evidence>
<dbReference type="Gene3D" id="3.40.50.300">
    <property type="entry name" value="P-loop containing nucleotide triphosphate hydrolases"/>
    <property type="match status" value="1"/>
</dbReference>
<dbReference type="OrthoDB" id="8954335at2759"/>
<feature type="transmembrane region" description="Helical" evidence="1">
    <location>
        <begin position="161"/>
        <end position="183"/>
    </location>
</feature>
<dbReference type="Pfam" id="PF01926">
    <property type="entry name" value="MMR_HSR1"/>
    <property type="match status" value="1"/>
</dbReference>